<gene>
    <name evidence="12" type="ORF">QN277_020684</name>
</gene>
<dbReference type="InterPro" id="IPR032675">
    <property type="entry name" value="LRR_dom_sf"/>
</dbReference>
<protein>
    <recommendedName>
        <fullName evidence="11">Protein kinase domain-containing protein</fullName>
    </recommendedName>
</protein>
<dbReference type="Pfam" id="PF13855">
    <property type="entry name" value="LRR_8"/>
    <property type="match status" value="1"/>
</dbReference>
<sequence length="634" mass="70093">MEQLLSMWIIFVSFLLLLNTSNCVEDDVSSTMINFLAKLSNNNGRQNSNLAWKPGSDPCRDLWQGVVCDDKNASVQKLFLNRSSLAGTLDVGMLCNSQPLAASLKSLNLDGNNISGAIANEVGNCKNLSHLNVSGNQLSGILPSSLAMLSNLKELDISNNRFSGNLPNMSSLSGLNIFLAQNNQLMGEIPPYNFSKFDYFNVSFNDLSGPIPDLQNHFSADSFLGNPELCGNNLPKSCLSYPISDAKPPDSEESKRPSKRQILMYSGYAILGLVFILLVVLALCTGNKTRNKVQAEKEATDDSTIDKPSYASNEYKSSLSRPEVSVTTESGMVSKSLVVFSRPYVNDITLEDLMRSPAELIGRGKFGSLYKVMLDNGMMVVVKRINDLNISSHDFKQRMQMVSQVHHHHVLSPLAFYCSKQEKLLVYEYQENGSLFKLLHGYSKDFDWTSRLGIAATVAGALAFMHQELGECGIRIAHGNLKSSNILLNKNMDACISEYGATVMDDQELKIQQSSSFASSYAAGASDVFKVDVYGFGVILLELLTGKLVKSNGMDLTEWVESVVREEWTGEVFDRSLLSEYVSEERMVNLLQVAIKCINHSPEGRPTMNQVAHMINAIKEEEEKSLIYEARGWA</sequence>
<evidence type="ECO:0000256" key="1">
    <source>
        <dbReference type="ARBA" id="ARBA00004370"/>
    </source>
</evidence>
<dbReference type="PANTHER" id="PTHR48007:SF79">
    <property type="entry name" value="(WILD MALAYSIAN BANANA) HYPOTHETICAL PROTEIN"/>
    <property type="match status" value="1"/>
</dbReference>
<evidence type="ECO:0000256" key="7">
    <source>
        <dbReference type="PROSITE-ProRule" id="PRU10141"/>
    </source>
</evidence>
<dbReference type="FunFam" id="3.80.10.10:FF:000383">
    <property type="entry name" value="Leucine-rich repeat receptor protein kinase EMS1"/>
    <property type="match status" value="1"/>
</dbReference>
<name>A0AAE1JQ37_9FABA</name>
<accession>A0AAE1JQ37</accession>
<feature type="region of interest" description="Disordered" evidence="8">
    <location>
        <begin position="292"/>
        <end position="316"/>
    </location>
</feature>
<keyword evidence="4" id="KW-0677">Repeat</keyword>
<dbReference type="Pfam" id="PF07714">
    <property type="entry name" value="PK_Tyr_Ser-Thr"/>
    <property type="match status" value="1"/>
</dbReference>
<feature type="signal peptide" evidence="10">
    <location>
        <begin position="1"/>
        <end position="23"/>
    </location>
</feature>
<dbReference type="PROSITE" id="PS50011">
    <property type="entry name" value="PROTEIN_KINASE_DOM"/>
    <property type="match status" value="1"/>
</dbReference>
<dbReference type="InterPro" id="IPR017441">
    <property type="entry name" value="Protein_kinase_ATP_BS"/>
</dbReference>
<keyword evidence="7" id="KW-0547">Nucleotide-binding</keyword>
<dbReference type="GO" id="GO:0004672">
    <property type="term" value="F:protein kinase activity"/>
    <property type="evidence" value="ECO:0007669"/>
    <property type="project" value="InterPro"/>
</dbReference>
<feature type="domain" description="Protein kinase" evidence="11">
    <location>
        <begin position="355"/>
        <end position="616"/>
    </location>
</feature>
<dbReference type="Gene3D" id="3.30.200.20">
    <property type="entry name" value="Phosphorylase Kinase, domain 1"/>
    <property type="match status" value="1"/>
</dbReference>
<keyword evidence="6 9" id="KW-0472">Membrane</keyword>
<organism evidence="12 13">
    <name type="scientific">Acacia crassicarpa</name>
    <name type="common">northern wattle</name>
    <dbReference type="NCBI Taxonomy" id="499986"/>
    <lineage>
        <taxon>Eukaryota</taxon>
        <taxon>Viridiplantae</taxon>
        <taxon>Streptophyta</taxon>
        <taxon>Embryophyta</taxon>
        <taxon>Tracheophyta</taxon>
        <taxon>Spermatophyta</taxon>
        <taxon>Magnoliopsida</taxon>
        <taxon>eudicotyledons</taxon>
        <taxon>Gunneridae</taxon>
        <taxon>Pentapetalae</taxon>
        <taxon>rosids</taxon>
        <taxon>fabids</taxon>
        <taxon>Fabales</taxon>
        <taxon>Fabaceae</taxon>
        <taxon>Caesalpinioideae</taxon>
        <taxon>mimosoid clade</taxon>
        <taxon>Acacieae</taxon>
        <taxon>Acacia</taxon>
    </lineage>
</organism>
<evidence type="ECO:0000256" key="3">
    <source>
        <dbReference type="ARBA" id="ARBA00022692"/>
    </source>
</evidence>
<dbReference type="SUPFAM" id="SSF52058">
    <property type="entry name" value="L domain-like"/>
    <property type="match status" value="1"/>
</dbReference>
<evidence type="ECO:0000313" key="13">
    <source>
        <dbReference type="Proteomes" id="UP001293593"/>
    </source>
</evidence>
<keyword evidence="7" id="KW-0067">ATP-binding</keyword>
<evidence type="ECO:0000256" key="2">
    <source>
        <dbReference type="ARBA" id="ARBA00022614"/>
    </source>
</evidence>
<dbReference type="InterPro" id="IPR000719">
    <property type="entry name" value="Prot_kinase_dom"/>
</dbReference>
<proteinExistence type="predicted"/>
<reference evidence="12" key="1">
    <citation type="submission" date="2023-10" db="EMBL/GenBank/DDBJ databases">
        <title>Chromosome-level genome of the transformable northern wattle, Acacia crassicarpa.</title>
        <authorList>
            <person name="Massaro I."/>
            <person name="Sinha N.R."/>
            <person name="Poethig S."/>
            <person name="Leichty A.R."/>
        </authorList>
    </citation>
    <scope>NUCLEOTIDE SEQUENCE</scope>
    <source>
        <strain evidence="12">Acra3RX</strain>
        <tissue evidence="12">Leaf</tissue>
    </source>
</reference>
<dbReference type="InterPro" id="IPR011009">
    <property type="entry name" value="Kinase-like_dom_sf"/>
</dbReference>
<evidence type="ECO:0000256" key="9">
    <source>
        <dbReference type="SAM" id="Phobius"/>
    </source>
</evidence>
<evidence type="ECO:0000313" key="12">
    <source>
        <dbReference type="EMBL" id="KAK4272084.1"/>
    </source>
</evidence>
<dbReference type="InterPro" id="IPR046959">
    <property type="entry name" value="PRK1-6/SRF4-like"/>
</dbReference>
<keyword evidence="10" id="KW-0732">Signal</keyword>
<dbReference type="Gene3D" id="3.80.10.10">
    <property type="entry name" value="Ribonuclease Inhibitor"/>
    <property type="match status" value="1"/>
</dbReference>
<keyword evidence="3 9" id="KW-0812">Transmembrane</keyword>
<keyword evidence="13" id="KW-1185">Reference proteome</keyword>
<dbReference type="AlphaFoldDB" id="A0AAE1JQ37"/>
<feature type="chain" id="PRO_5042017878" description="Protein kinase domain-containing protein" evidence="10">
    <location>
        <begin position="24"/>
        <end position="634"/>
    </location>
</feature>
<dbReference type="InterPro" id="IPR001245">
    <property type="entry name" value="Ser-Thr/Tyr_kinase_cat_dom"/>
</dbReference>
<keyword evidence="2" id="KW-0433">Leucine-rich repeat</keyword>
<dbReference type="InterPro" id="IPR001611">
    <property type="entry name" value="Leu-rich_rpt"/>
</dbReference>
<evidence type="ECO:0000256" key="8">
    <source>
        <dbReference type="SAM" id="MobiDB-lite"/>
    </source>
</evidence>
<evidence type="ECO:0000256" key="4">
    <source>
        <dbReference type="ARBA" id="ARBA00022737"/>
    </source>
</evidence>
<dbReference type="EMBL" id="JAWXYG010000005">
    <property type="protein sequence ID" value="KAK4272084.1"/>
    <property type="molecule type" value="Genomic_DNA"/>
</dbReference>
<comment type="subcellular location">
    <subcellularLocation>
        <location evidence="1">Membrane</location>
    </subcellularLocation>
</comment>
<feature type="transmembrane region" description="Helical" evidence="9">
    <location>
        <begin position="262"/>
        <end position="284"/>
    </location>
</feature>
<dbReference type="Gene3D" id="1.10.510.10">
    <property type="entry name" value="Transferase(Phosphotransferase) domain 1"/>
    <property type="match status" value="1"/>
</dbReference>
<dbReference type="PANTHER" id="PTHR48007">
    <property type="entry name" value="LEUCINE-RICH REPEAT RECEPTOR-LIKE PROTEIN KINASE PXC1"/>
    <property type="match status" value="1"/>
</dbReference>
<evidence type="ECO:0000256" key="6">
    <source>
        <dbReference type="ARBA" id="ARBA00023136"/>
    </source>
</evidence>
<evidence type="ECO:0000256" key="5">
    <source>
        <dbReference type="ARBA" id="ARBA00022989"/>
    </source>
</evidence>
<dbReference type="GO" id="GO:0016020">
    <property type="term" value="C:membrane"/>
    <property type="evidence" value="ECO:0007669"/>
    <property type="project" value="UniProtKB-SubCell"/>
</dbReference>
<comment type="caution">
    <text evidence="12">The sequence shown here is derived from an EMBL/GenBank/DDBJ whole genome shotgun (WGS) entry which is preliminary data.</text>
</comment>
<keyword evidence="5 9" id="KW-1133">Transmembrane helix</keyword>
<evidence type="ECO:0000256" key="10">
    <source>
        <dbReference type="SAM" id="SignalP"/>
    </source>
</evidence>
<dbReference type="PROSITE" id="PS51450">
    <property type="entry name" value="LRR"/>
    <property type="match status" value="1"/>
</dbReference>
<evidence type="ECO:0000259" key="11">
    <source>
        <dbReference type="PROSITE" id="PS50011"/>
    </source>
</evidence>
<dbReference type="Proteomes" id="UP001293593">
    <property type="component" value="Unassembled WGS sequence"/>
</dbReference>
<dbReference type="SUPFAM" id="SSF56112">
    <property type="entry name" value="Protein kinase-like (PK-like)"/>
    <property type="match status" value="1"/>
</dbReference>
<feature type="binding site" evidence="7">
    <location>
        <position position="383"/>
    </location>
    <ligand>
        <name>ATP</name>
        <dbReference type="ChEBI" id="CHEBI:30616"/>
    </ligand>
</feature>
<dbReference type="GO" id="GO:0005524">
    <property type="term" value="F:ATP binding"/>
    <property type="evidence" value="ECO:0007669"/>
    <property type="project" value="UniProtKB-UniRule"/>
</dbReference>
<dbReference type="PROSITE" id="PS00107">
    <property type="entry name" value="PROTEIN_KINASE_ATP"/>
    <property type="match status" value="1"/>
</dbReference>